<name>A0A089QG88_9LACO</name>
<evidence type="ECO:0000313" key="3">
    <source>
        <dbReference type="Proteomes" id="UP000029488"/>
    </source>
</evidence>
<feature type="coiled-coil region" evidence="1">
    <location>
        <begin position="22"/>
        <end position="49"/>
    </location>
</feature>
<dbReference type="AlphaFoldDB" id="A0A089QG88"/>
<keyword evidence="1" id="KW-0175">Coiled coil</keyword>
<evidence type="ECO:0000313" key="2">
    <source>
        <dbReference type="EMBL" id="AIR11750.1"/>
    </source>
</evidence>
<accession>A0A089QG88</accession>
<keyword evidence="2" id="KW-0614">Plasmid</keyword>
<evidence type="ECO:0000256" key="1">
    <source>
        <dbReference type="SAM" id="Coils"/>
    </source>
</evidence>
<organism evidence="2 3">
    <name type="scientific">Ligilactobacillus salivarius</name>
    <dbReference type="NCBI Taxonomy" id="1624"/>
    <lineage>
        <taxon>Bacteria</taxon>
        <taxon>Bacillati</taxon>
        <taxon>Bacillota</taxon>
        <taxon>Bacilli</taxon>
        <taxon>Lactobacillales</taxon>
        <taxon>Lactobacillaceae</taxon>
        <taxon>Ligilactobacillus</taxon>
    </lineage>
</organism>
<reference evidence="2 3" key="1">
    <citation type="journal article" date="2014" name="BMC Genomics">
        <title>Unusual genome complexity in Lactobacillus salivarius JCM1046.</title>
        <authorList>
            <person name="Raftis E.J."/>
            <person name="Forde B.M."/>
            <person name="Claesson M.J."/>
            <person name="O'Toole P.W."/>
        </authorList>
    </citation>
    <scope>NUCLEOTIDE SEQUENCE [LARGE SCALE GENOMIC DNA]</scope>
    <source>
        <strain evidence="2 3">JCM1046</strain>
        <plasmid evidence="2 3">pMP1046B</plasmid>
    </source>
</reference>
<sequence length="49" mass="5801">MTREEIIGKQLANKVAMLEYENTLLFAEKVELQEKLAQYENQNQDNNKE</sequence>
<dbReference type="KEGG" id="lsj:LSJ_3134c"/>
<dbReference type="Proteomes" id="UP000029488">
    <property type="component" value="Plasmid pMP1046B"/>
</dbReference>
<protein>
    <submittedName>
        <fullName evidence="2">Uncharacterized protein</fullName>
    </submittedName>
</protein>
<geneLocation type="plasmid" evidence="2 3">
    <name>pMP1046B</name>
</geneLocation>
<dbReference type="RefSeq" id="WP_158423238.1">
    <property type="nucleotide sequence ID" value="NZ_CP007648.1"/>
</dbReference>
<proteinExistence type="predicted"/>
<gene>
    <name evidence="2" type="ORF">LSJ_3134c</name>
</gene>
<dbReference type="EMBL" id="CP007648">
    <property type="protein sequence ID" value="AIR11750.1"/>
    <property type="molecule type" value="Genomic_DNA"/>
</dbReference>